<dbReference type="Proteomes" id="UP000824469">
    <property type="component" value="Unassembled WGS sequence"/>
</dbReference>
<organism evidence="1 2">
    <name type="scientific">Taxus chinensis</name>
    <name type="common">Chinese yew</name>
    <name type="synonym">Taxus wallichiana var. chinensis</name>
    <dbReference type="NCBI Taxonomy" id="29808"/>
    <lineage>
        <taxon>Eukaryota</taxon>
        <taxon>Viridiplantae</taxon>
        <taxon>Streptophyta</taxon>
        <taxon>Embryophyta</taxon>
        <taxon>Tracheophyta</taxon>
        <taxon>Spermatophyta</taxon>
        <taxon>Pinopsida</taxon>
        <taxon>Pinidae</taxon>
        <taxon>Conifers II</taxon>
        <taxon>Cupressales</taxon>
        <taxon>Taxaceae</taxon>
        <taxon>Taxus</taxon>
    </lineage>
</organism>
<evidence type="ECO:0000313" key="2">
    <source>
        <dbReference type="Proteomes" id="UP000824469"/>
    </source>
</evidence>
<name>A0AA38GJH9_TAXCH</name>
<accession>A0AA38GJH9</accession>
<protein>
    <submittedName>
        <fullName evidence="1">Uncharacterized protein</fullName>
    </submittedName>
</protein>
<comment type="caution">
    <text evidence="1">The sequence shown here is derived from an EMBL/GenBank/DDBJ whole genome shotgun (WGS) entry which is preliminary data.</text>
</comment>
<dbReference type="EMBL" id="JAHRHJ020000002">
    <property type="protein sequence ID" value="KAH9324166.1"/>
    <property type="molecule type" value="Genomic_DNA"/>
</dbReference>
<keyword evidence="2" id="KW-1185">Reference proteome</keyword>
<dbReference type="AlphaFoldDB" id="A0AA38GJH9"/>
<sequence length="70" mass="8256">MEAGNEYFKLPEKLRDERETCEVIGNHTKGPTQDQLQPMINKFMEYQAQFHIASPDQKQDTPFQPRDDDE</sequence>
<gene>
    <name evidence="1" type="ORF">KI387_004344</name>
</gene>
<evidence type="ECO:0000313" key="1">
    <source>
        <dbReference type="EMBL" id="KAH9324166.1"/>
    </source>
</evidence>
<reference evidence="1 2" key="1">
    <citation type="journal article" date="2021" name="Nat. Plants">
        <title>The Taxus genome provides insights into paclitaxel biosynthesis.</title>
        <authorList>
            <person name="Xiong X."/>
            <person name="Gou J."/>
            <person name="Liao Q."/>
            <person name="Li Y."/>
            <person name="Zhou Q."/>
            <person name="Bi G."/>
            <person name="Li C."/>
            <person name="Du R."/>
            <person name="Wang X."/>
            <person name="Sun T."/>
            <person name="Guo L."/>
            <person name="Liang H."/>
            <person name="Lu P."/>
            <person name="Wu Y."/>
            <person name="Zhang Z."/>
            <person name="Ro D.K."/>
            <person name="Shang Y."/>
            <person name="Huang S."/>
            <person name="Yan J."/>
        </authorList>
    </citation>
    <scope>NUCLEOTIDE SEQUENCE [LARGE SCALE GENOMIC DNA]</scope>
    <source>
        <strain evidence="1">Ta-2019</strain>
    </source>
</reference>
<proteinExistence type="predicted"/>